<keyword evidence="3" id="KW-0378">Hydrolase</keyword>
<dbReference type="Pfam" id="PF00211">
    <property type="entry name" value="Guanylate_cyc"/>
    <property type="match status" value="1"/>
</dbReference>
<dbReference type="OrthoDB" id="27092at2"/>
<dbReference type="EMBL" id="LQPQ01000105">
    <property type="protein sequence ID" value="ORW76005.1"/>
    <property type="molecule type" value="Genomic_DNA"/>
</dbReference>
<dbReference type="Proteomes" id="UP000193087">
    <property type="component" value="Unassembled WGS sequence"/>
</dbReference>
<dbReference type="STRING" id="486698.AWC22_21925"/>
<dbReference type="AlphaFoldDB" id="A0A1X2CJ11"/>
<dbReference type="SUPFAM" id="SSF53474">
    <property type="entry name" value="alpha/beta-Hydrolases"/>
    <property type="match status" value="1"/>
</dbReference>
<sequence>MFSETRYAMNGDLRVAYRASGEGERDIVVVPNWFNCCEVLPELPAIQAWVEAMTSLGRLIIFDQPGTGASDPVSTGALPTLEQWSDSITAVLDDLGSCEAALVASSAAFAPAALFAASHPSRTTALVGLEVYADPTAERTDELTPEKFFDAMVAVWGTGEFQHVLNPDMPWNEEIRATWARYERLSASPRTVALMMPVVSELEIRALLPTVHVPTLVVQYTNDSFVPPAYGKYVADHIPGAKYVELPGRNLYHTVEPWRASFREIAEFLTGEQADVADDRVLATVLFTDIVDSTRRAAEMGDRDWHALLDAHDAVVRSQLARFRGREVNTSGDGFLAMFDGPQRAVRCAMAIRDAVQALGIEVRAGLHTGECEVRGDDIGGIGVHIGARVSALAVPNEVLVSSTLRDLVIGSGLDFEERGAYQLKGVPGEWRLFAAASS</sequence>
<dbReference type="GO" id="GO:0009190">
    <property type="term" value="P:cyclic nucleotide biosynthetic process"/>
    <property type="evidence" value="ECO:0007669"/>
    <property type="project" value="InterPro"/>
</dbReference>
<evidence type="ECO:0000313" key="3">
    <source>
        <dbReference type="EMBL" id="ORW76005.1"/>
    </source>
</evidence>
<dbReference type="InterPro" id="IPR050697">
    <property type="entry name" value="Adenylyl/Guanylyl_Cyclase_3/4"/>
</dbReference>
<evidence type="ECO:0000256" key="1">
    <source>
        <dbReference type="ARBA" id="ARBA00005381"/>
    </source>
</evidence>
<dbReference type="InterPro" id="IPR029058">
    <property type="entry name" value="AB_hydrolase_fold"/>
</dbReference>
<accession>A0A1X2CJ11</accession>
<dbReference type="SUPFAM" id="SSF55073">
    <property type="entry name" value="Nucleotide cyclase"/>
    <property type="match status" value="1"/>
</dbReference>
<protein>
    <submittedName>
        <fullName evidence="3">Hydrolase</fullName>
    </submittedName>
</protein>
<dbReference type="RefSeq" id="WP_085251100.1">
    <property type="nucleotide sequence ID" value="NZ_CAJMWJ010000001.1"/>
</dbReference>
<dbReference type="PROSITE" id="PS50125">
    <property type="entry name" value="GUANYLATE_CYCLASE_2"/>
    <property type="match status" value="1"/>
</dbReference>
<organism evidence="3 4">
    <name type="scientific">Mycobacterium riyadhense</name>
    <dbReference type="NCBI Taxonomy" id="486698"/>
    <lineage>
        <taxon>Bacteria</taxon>
        <taxon>Bacillati</taxon>
        <taxon>Actinomycetota</taxon>
        <taxon>Actinomycetes</taxon>
        <taxon>Mycobacteriales</taxon>
        <taxon>Mycobacteriaceae</taxon>
        <taxon>Mycobacterium</taxon>
    </lineage>
</organism>
<dbReference type="Gene3D" id="3.30.70.1230">
    <property type="entry name" value="Nucleotide cyclase"/>
    <property type="match status" value="1"/>
</dbReference>
<feature type="domain" description="Guanylate cyclase" evidence="2">
    <location>
        <begin position="284"/>
        <end position="391"/>
    </location>
</feature>
<proteinExistence type="inferred from homology"/>
<dbReference type="InterPro" id="IPR001054">
    <property type="entry name" value="A/G_cyclase"/>
</dbReference>
<dbReference type="SMART" id="SM00044">
    <property type="entry name" value="CYCc"/>
    <property type="match status" value="1"/>
</dbReference>
<dbReference type="GO" id="GO:0035556">
    <property type="term" value="P:intracellular signal transduction"/>
    <property type="evidence" value="ECO:0007669"/>
    <property type="project" value="InterPro"/>
</dbReference>
<evidence type="ECO:0000259" key="2">
    <source>
        <dbReference type="PROSITE" id="PS50125"/>
    </source>
</evidence>
<dbReference type="Gene3D" id="3.40.50.1820">
    <property type="entry name" value="alpha/beta hydrolase"/>
    <property type="match status" value="1"/>
</dbReference>
<evidence type="ECO:0000313" key="4">
    <source>
        <dbReference type="Proteomes" id="UP000193087"/>
    </source>
</evidence>
<dbReference type="GO" id="GO:0016787">
    <property type="term" value="F:hydrolase activity"/>
    <property type="evidence" value="ECO:0007669"/>
    <property type="project" value="UniProtKB-KW"/>
</dbReference>
<dbReference type="CDD" id="cd07302">
    <property type="entry name" value="CHD"/>
    <property type="match status" value="1"/>
</dbReference>
<dbReference type="GeneID" id="93495236"/>
<dbReference type="GO" id="GO:0004016">
    <property type="term" value="F:adenylate cyclase activity"/>
    <property type="evidence" value="ECO:0007669"/>
    <property type="project" value="UniProtKB-ARBA"/>
</dbReference>
<dbReference type="InterPro" id="IPR029787">
    <property type="entry name" value="Nucleotide_cyclase"/>
</dbReference>
<dbReference type="PANTHER" id="PTHR43081">
    <property type="entry name" value="ADENYLATE CYCLASE, TERMINAL-DIFFERENTIATION SPECIFIC-RELATED"/>
    <property type="match status" value="1"/>
</dbReference>
<gene>
    <name evidence="3" type="ORF">AWC22_21925</name>
</gene>
<name>A0A1X2CJ11_9MYCO</name>
<dbReference type="PANTHER" id="PTHR43081:SF1">
    <property type="entry name" value="ADENYLATE CYCLASE, TERMINAL-DIFFERENTIATION SPECIFIC"/>
    <property type="match status" value="1"/>
</dbReference>
<comment type="similarity">
    <text evidence="1">Belongs to the adenylyl cyclase class-3 family.</text>
</comment>
<comment type="caution">
    <text evidence="3">The sequence shown here is derived from an EMBL/GenBank/DDBJ whole genome shotgun (WGS) entry which is preliminary data.</text>
</comment>
<keyword evidence="4" id="KW-1185">Reference proteome</keyword>
<reference evidence="3 4" key="1">
    <citation type="submission" date="2016-01" db="EMBL/GenBank/DDBJ databases">
        <title>The new phylogeny of the genus Mycobacterium.</title>
        <authorList>
            <person name="Tarcisio F."/>
            <person name="Conor M."/>
            <person name="Antonella G."/>
            <person name="Elisabetta G."/>
            <person name="Giulia F.S."/>
            <person name="Sara T."/>
            <person name="Anna F."/>
            <person name="Clotilde B."/>
            <person name="Roberto B."/>
            <person name="Veronica D.S."/>
            <person name="Fabio R."/>
            <person name="Monica P."/>
            <person name="Olivier J."/>
            <person name="Enrico T."/>
            <person name="Nicola S."/>
        </authorList>
    </citation>
    <scope>NUCLEOTIDE SEQUENCE [LARGE SCALE GENOMIC DNA]</scope>
    <source>
        <strain evidence="3 4">DSM 45176</strain>
    </source>
</reference>